<comment type="caution">
    <text evidence="6">The sequence shown here is derived from an EMBL/GenBank/DDBJ whole genome shotgun (WGS) entry which is preliminary data.</text>
</comment>
<dbReference type="CDD" id="cd16074">
    <property type="entry name" value="OCRE"/>
    <property type="match status" value="1"/>
</dbReference>
<feature type="compositionally biased region" description="Basic and acidic residues" evidence="4">
    <location>
        <begin position="418"/>
        <end position="435"/>
    </location>
</feature>
<dbReference type="Proteomes" id="UP000197138">
    <property type="component" value="Unassembled WGS sequence"/>
</dbReference>
<feature type="region of interest" description="Disordered" evidence="4">
    <location>
        <begin position="415"/>
        <end position="465"/>
    </location>
</feature>
<feature type="region of interest" description="Disordered" evidence="4">
    <location>
        <begin position="1"/>
        <end position="60"/>
    </location>
</feature>
<dbReference type="GO" id="GO:0003723">
    <property type="term" value="F:RNA binding"/>
    <property type="evidence" value="ECO:0007669"/>
    <property type="project" value="UniProtKB-KW"/>
</dbReference>
<dbReference type="Pfam" id="PF01585">
    <property type="entry name" value="G-patch"/>
    <property type="match status" value="1"/>
</dbReference>
<protein>
    <recommendedName>
        <fullName evidence="5">G-patch domain-containing protein</fullName>
    </recommendedName>
</protein>
<evidence type="ECO:0000313" key="6">
    <source>
        <dbReference type="EMBL" id="OWM90517.1"/>
    </source>
</evidence>
<evidence type="ECO:0000256" key="3">
    <source>
        <dbReference type="ARBA" id="ARBA00023242"/>
    </source>
</evidence>
<dbReference type="GO" id="GO:0005634">
    <property type="term" value="C:nucleus"/>
    <property type="evidence" value="ECO:0007669"/>
    <property type="project" value="UniProtKB-SubCell"/>
</dbReference>
<keyword evidence="2" id="KW-0694">RNA-binding</keyword>
<accession>A0A218XZN6</accession>
<reference evidence="7" key="1">
    <citation type="journal article" date="2017" name="Plant J.">
        <title>The pomegranate (Punica granatum L.) genome and the genomics of punicalagin biosynthesis.</title>
        <authorList>
            <person name="Qin G."/>
            <person name="Xu C."/>
            <person name="Ming R."/>
            <person name="Tang H."/>
            <person name="Guyot R."/>
            <person name="Kramer E.M."/>
            <person name="Hu Y."/>
            <person name="Yi X."/>
            <person name="Qi Y."/>
            <person name="Xu X."/>
            <person name="Gao Z."/>
            <person name="Pan H."/>
            <person name="Jian J."/>
            <person name="Tian Y."/>
            <person name="Yue Z."/>
            <person name="Xu Y."/>
        </authorList>
    </citation>
    <scope>NUCLEOTIDE SEQUENCE [LARGE SCALE GENOMIC DNA]</scope>
    <source>
        <strain evidence="7">cv. Dabenzi</strain>
    </source>
</reference>
<dbReference type="PANTHER" id="PTHR13948:SF38">
    <property type="entry name" value="D111_G-PATCH DOMAIN-CONTAINING PROTEIN"/>
    <property type="match status" value="1"/>
</dbReference>
<dbReference type="PROSITE" id="PS50174">
    <property type="entry name" value="G_PATCH"/>
    <property type="match status" value="1"/>
</dbReference>
<dbReference type="AlphaFoldDB" id="A0A218XZN6"/>
<organism evidence="6 7">
    <name type="scientific">Punica granatum</name>
    <name type="common">Pomegranate</name>
    <dbReference type="NCBI Taxonomy" id="22663"/>
    <lineage>
        <taxon>Eukaryota</taxon>
        <taxon>Viridiplantae</taxon>
        <taxon>Streptophyta</taxon>
        <taxon>Embryophyta</taxon>
        <taxon>Tracheophyta</taxon>
        <taxon>Spermatophyta</taxon>
        <taxon>Magnoliopsida</taxon>
        <taxon>eudicotyledons</taxon>
        <taxon>Gunneridae</taxon>
        <taxon>Pentapetalae</taxon>
        <taxon>rosids</taxon>
        <taxon>malvids</taxon>
        <taxon>Myrtales</taxon>
        <taxon>Lythraceae</taxon>
        <taxon>Punica</taxon>
    </lineage>
</organism>
<dbReference type="InterPro" id="IPR000467">
    <property type="entry name" value="G_patch_dom"/>
</dbReference>
<gene>
    <name evidence="6" type="ORF">CDL15_Pgr014820</name>
</gene>
<dbReference type="EMBL" id="MTKT01000548">
    <property type="protein sequence ID" value="OWM90517.1"/>
    <property type="molecule type" value="Genomic_DNA"/>
</dbReference>
<proteinExistence type="predicted"/>
<dbReference type="GO" id="GO:0000398">
    <property type="term" value="P:mRNA splicing, via spliceosome"/>
    <property type="evidence" value="ECO:0007669"/>
    <property type="project" value="TreeGrafter"/>
</dbReference>
<evidence type="ECO:0000256" key="1">
    <source>
        <dbReference type="ARBA" id="ARBA00004123"/>
    </source>
</evidence>
<name>A0A218XZN6_PUNGR</name>
<dbReference type="InterPro" id="IPR041591">
    <property type="entry name" value="OCRE"/>
</dbReference>
<sequence>MPISGPLPGGVQPNSQFAGNVNGGDFSFSPLSPQLLSSPARTNAQSKLKIMAGDPPDSQQPDCSFVWDEASQLYYHAGTGFYHEPNGGWYYSSKDGVYYKFEDGNYVPLESNMVEESDAHQCEGSSSVYPVQDESSSHSCAGGYEKLFVKGDGQDIIGVAQDNSFSGSLCAESPTPQNPPPPSEWLEDTLIELYLSNYSKSGADASEDAAKSVEACNRTDVNLLSNEESEDYELEEGEWIPEDDYNPSDSIGNTLSEGFNEDEENWRAQYGQVTQVREELVVDFPVVDLWDWSMVRGAGKDGKVQVARLVGRPVKQTVKLHPSVPAGGGLLKTAPICQVSFDLVRVRTGQVYKLRSPSARYLASLSSYDSSNPTKDWGFPDFSVDDHSLPLSKSRKNSKLKLADEAGTNIMLDQLLGSEKHKEQRYRDRAAERRTLHGGFSFGPGQKNSLSNADDAQSSPPSVSTEEAAAEAMNMTFGAGSYARKVLENMGWKEGEALGSSTKGLLEPIRAVGNVGSAGLGWPQRAKHK</sequence>
<dbReference type="SMART" id="SM00443">
    <property type="entry name" value="G_patch"/>
    <property type="match status" value="1"/>
</dbReference>
<comment type="subcellular location">
    <subcellularLocation>
        <location evidence="1">Nucleus</location>
    </subcellularLocation>
</comment>
<evidence type="ECO:0000313" key="7">
    <source>
        <dbReference type="Proteomes" id="UP000197138"/>
    </source>
</evidence>
<evidence type="ECO:0000256" key="4">
    <source>
        <dbReference type="SAM" id="MobiDB-lite"/>
    </source>
</evidence>
<evidence type="ECO:0000259" key="5">
    <source>
        <dbReference type="PROSITE" id="PS50174"/>
    </source>
</evidence>
<keyword evidence="3" id="KW-0539">Nucleus</keyword>
<dbReference type="Pfam" id="PF17780">
    <property type="entry name" value="OCRE"/>
    <property type="match status" value="1"/>
</dbReference>
<feature type="domain" description="G-patch" evidence="5">
    <location>
        <begin position="479"/>
        <end position="525"/>
    </location>
</feature>
<evidence type="ECO:0000256" key="2">
    <source>
        <dbReference type="ARBA" id="ARBA00022884"/>
    </source>
</evidence>
<feature type="compositionally biased region" description="Low complexity" evidence="4">
    <location>
        <begin position="26"/>
        <end position="39"/>
    </location>
</feature>
<dbReference type="PANTHER" id="PTHR13948">
    <property type="entry name" value="RNA-BINDING PROTEIN"/>
    <property type="match status" value="1"/>
</dbReference>
<feature type="compositionally biased region" description="Polar residues" evidence="4">
    <location>
        <begin position="446"/>
        <end position="465"/>
    </location>
</feature>